<sequence length="408" mass="44692">MKYWLFLALVAGSVNAAQPPTPGLLPTEIVRPLIDRDPEVAAARGTRQVAQQDALLTRASPYEWTAKATTQRRRVEPSVRYNEWNVGLERTLRLPQKARADRDIAAATLDEGEARYGEALHETARTLLDLWLNWTEAEQNALLATSQVKAATDNFNAVEKRVKAGDAAKLDAGIARAELGEQQRAASDAKTAANVAWARLNSRFPDMPRRFSAVPEAVPLDTEPGQLRARIIDQSDELKISEALLSKAKANTARARADRIPDPTVGVFTASEVGGRERLTGVMLSIPIPGTIRRGRADRSVHAAEVSYQEHELKKRELDAIISATLASANGAYESWQIAESSAEAMRENSQLLQRAYTLGEADLQALLTSRRQAATAAQSALTTKVAAARAYYSLLVDAHLVWDMDHD</sequence>
<keyword evidence="4" id="KW-1185">Reference proteome</keyword>
<dbReference type="AlphaFoldDB" id="A0A1I1R5N7"/>
<dbReference type="RefSeq" id="WP_091875721.1">
    <property type="nucleotide sequence ID" value="NZ_FOLD01000021.1"/>
</dbReference>
<dbReference type="EMBL" id="FOLD01000021">
    <property type="protein sequence ID" value="SFD29714.1"/>
    <property type="molecule type" value="Genomic_DNA"/>
</dbReference>
<evidence type="ECO:0000313" key="4">
    <source>
        <dbReference type="Proteomes" id="UP000198639"/>
    </source>
</evidence>
<evidence type="ECO:0000256" key="2">
    <source>
        <dbReference type="SAM" id="SignalP"/>
    </source>
</evidence>
<dbReference type="Gene3D" id="1.20.1600.10">
    <property type="entry name" value="Outer membrane efflux proteins (OEP)"/>
    <property type="match status" value="1"/>
</dbReference>
<proteinExistence type="inferred from homology"/>
<dbReference type="InterPro" id="IPR010131">
    <property type="entry name" value="MdtP/NodT-like"/>
</dbReference>
<comment type="similarity">
    <text evidence="1">Belongs to the outer membrane factor (OMF) (TC 1.B.17) family.</text>
</comment>
<evidence type="ECO:0000256" key="1">
    <source>
        <dbReference type="ARBA" id="ARBA00007613"/>
    </source>
</evidence>
<feature type="chain" id="PRO_5011515091" evidence="2">
    <location>
        <begin position="17"/>
        <end position="408"/>
    </location>
</feature>
<dbReference type="OrthoDB" id="7616984at2"/>
<protein>
    <submittedName>
        <fullName evidence="3">Outer membrane efflux protein</fullName>
    </submittedName>
</protein>
<dbReference type="STRING" id="1164594.SAMN05216204_12139"/>
<evidence type="ECO:0000313" key="3">
    <source>
        <dbReference type="EMBL" id="SFD29714.1"/>
    </source>
</evidence>
<feature type="signal peptide" evidence="2">
    <location>
        <begin position="1"/>
        <end position="16"/>
    </location>
</feature>
<dbReference type="Pfam" id="PF02321">
    <property type="entry name" value="OEP"/>
    <property type="match status" value="1"/>
</dbReference>
<dbReference type="GO" id="GO:0015562">
    <property type="term" value="F:efflux transmembrane transporter activity"/>
    <property type="evidence" value="ECO:0007669"/>
    <property type="project" value="InterPro"/>
</dbReference>
<keyword evidence="2" id="KW-0732">Signal</keyword>
<reference evidence="4" key="1">
    <citation type="submission" date="2016-10" db="EMBL/GenBank/DDBJ databases">
        <authorList>
            <person name="Varghese N."/>
            <person name="Submissions S."/>
        </authorList>
    </citation>
    <scope>NUCLEOTIDE SEQUENCE [LARGE SCALE GENOMIC DNA]</scope>
    <source>
        <strain evidence="4">CGMCC 1.12041</strain>
    </source>
</reference>
<dbReference type="SUPFAM" id="SSF56954">
    <property type="entry name" value="Outer membrane efflux proteins (OEP)"/>
    <property type="match status" value="1"/>
</dbReference>
<accession>A0A1I1R5N7</accession>
<dbReference type="PANTHER" id="PTHR30203">
    <property type="entry name" value="OUTER MEMBRANE CATION EFFLUX PROTEIN"/>
    <property type="match status" value="1"/>
</dbReference>
<gene>
    <name evidence="3" type="ORF">SAMN05216204_12139</name>
</gene>
<organism evidence="3 4">
    <name type="scientific">Massilia yuzhufengensis</name>
    <dbReference type="NCBI Taxonomy" id="1164594"/>
    <lineage>
        <taxon>Bacteria</taxon>
        <taxon>Pseudomonadati</taxon>
        <taxon>Pseudomonadota</taxon>
        <taxon>Betaproteobacteria</taxon>
        <taxon>Burkholderiales</taxon>
        <taxon>Oxalobacteraceae</taxon>
        <taxon>Telluria group</taxon>
        <taxon>Massilia</taxon>
    </lineage>
</organism>
<name>A0A1I1R5N7_9BURK</name>
<dbReference type="InterPro" id="IPR003423">
    <property type="entry name" value="OMP_efflux"/>
</dbReference>
<dbReference type="PANTHER" id="PTHR30203:SF24">
    <property type="entry name" value="BLR4935 PROTEIN"/>
    <property type="match status" value="1"/>
</dbReference>
<dbReference type="Proteomes" id="UP000198639">
    <property type="component" value="Unassembled WGS sequence"/>
</dbReference>